<accession>A0AAN6YA44</accession>
<evidence type="ECO:0000256" key="1">
    <source>
        <dbReference type="ARBA" id="ARBA00004123"/>
    </source>
</evidence>
<dbReference type="EMBL" id="MU858131">
    <property type="protein sequence ID" value="KAK4212247.1"/>
    <property type="molecule type" value="Genomic_DNA"/>
</dbReference>
<evidence type="ECO:0000313" key="9">
    <source>
        <dbReference type="Proteomes" id="UP001301769"/>
    </source>
</evidence>
<comment type="caution">
    <text evidence="8">The sequence shown here is derived from an EMBL/GenBank/DDBJ whole genome shotgun (WGS) entry which is preliminary data.</text>
</comment>
<dbReference type="Pfam" id="PF05460">
    <property type="entry name" value="ORC6"/>
    <property type="match status" value="1"/>
</dbReference>
<keyword evidence="4" id="KW-0238">DNA-binding</keyword>
<evidence type="ECO:0000256" key="5">
    <source>
        <dbReference type="ARBA" id="ARBA00023242"/>
    </source>
</evidence>
<evidence type="ECO:0000256" key="6">
    <source>
        <dbReference type="SAM" id="MobiDB-lite"/>
    </source>
</evidence>
<feature type="compositionally biased region" description="Low complexity" evidence="6">
    <location>
        <begin position="468"/>
        <end position="484"/>
    </location>
</feature>
<keyword evidence="9" id="KW-1185">Reference proteome</keyword>
<evidence type="ECO:0000259" key="7">
    <source>
        <dbReference type="Pfam" id="PF05460"/>
    </source>
</evidence>
<feature type="compositionally biased region" description="Acidic residues" evidence="6">
    <location>
        <begin position="341"/>
        <end position="354"/>
    </location>
</feature>
<dbReference type="GO" id="GO:0006260">
    <property type="term" value="P:DNA replication"/>
    <property type="evidence" value="ECO:0007669"/>
    <property type="project" value="UniProtKB-KW"/>
</dbReference>
<feature type="compositionally biased region" description="Low complexity" evidence="6">
    <location>
        <begin position="272"/>
        <end position="285"/>
    </location>
</feature>
<feature type="region of interest" description="Disordered" evidence="6">
    <location>
        <begin position="418"/>
        <end position="492"/>
    </location>
</feature>
<gene>
    <name evidence="8" type="ORF">QBC37DRAFT_375222</name>
</gene>
<feature type="compositionally biased region" description="Acidic residues" evidence="6">
    <location>
        <begin position="437"/>
        <end position="450"/>
    </location>
</feature>
<evidence type="ECO:0000256" key="2">
    <source>
        <dbReference type="ARBA" id="ARBA00010840"/>
    </source>
</evidence>
<evidence type="ECO:0000256" key="3">
    <source>
        <dbReference type="ARBA" id="ARBA00022705"/>
    </source>
</evidence>
<reference evidence="8" key="2">
    <citation type="submission" date="2023-05" db="EMBL/GenBank/DDBJ databases">
        <authorList>
            <consortium name="Lawrence Berkeley National Laboratory"/>
            <person name="Steindorff A."/>
            <person name="Hensen N."/>
            <person name="Bonometti L."/>
            <person name="Westerberg I."/>
            <person name="Brannstrom I.O."/>
            <person name="Guillou S."/>
            <person name="Cros-Aarteil S."/>
            <person name="Calhoun S."/>
            <person name="Haridas S."/>
            <person name="Kuo A."/>
            <person name="Mondo S."/>
            <person name="Pangilinan J."/>
            <person name="Riley R."/>
            <person name="Labutti K."/>
            <person name="Andreopoulos B."/>
            <person name="Lipzen A."/>
            <person name="Chen C."/>
            <person name="Yanf M."/>
            <person name="Daum C."/>
            <person name="Ng V."/>
            <person name="Clum A."/>
            <person name="Ohm R."/>
            <person name="Martin F."/>
            <person name="Silar P."/>
            <person name="Natvig D."/>
            <person name="Lalanne C."/>
            <person name="Gautier V."/>
            <person name="Ament-Velasquez S.L."/>
            <person name="Kruys A."/>
            <person name="Hutchinson M.I."/>
            <person name="Powell A.J."/>
            <person name="Barry K."/>
            <person name="Miller A.N."/>
            <person name="Grigoriev I.V."/>
            <person name="Debuchy R."/>
            <person name="Gladieux P."/>
            <person name="Thoren M.H."/>
            <person name="Johannesson H."/>
        </authorList>
    </citation>
    <scope>NUCLEOTIDE SEQUENCE</scope>
    <source>
        <strain evidence="8">PSN293</strain>
    </source>
</reference>
<evidence type="ECO:0000256" key="4">
    <source>
        <dbReference type="ARBA" id="ARBA00023125"/>
    </source>
</evidence>
<sequence length="492" mass="53712">MNRSIEQALLSLLPTHNSTLPQPLTELASSLLAQSRHRASTLKAEEEIARPYACAHIACDRLKITLNLPPIDPRPPIPPRIYKRLYNHLENILPSSSSTPGRATPGGRGTRTPSSRLRTNDINESPTAQKGAASAKASPLPSRVTPGKAKSLAELRGTPAKATGPKLTSSEALPPWMRQTVRLLSKEHGHDKIGPVIMSGMESIVAPNGVMTSDAWVKGNLVPLLGAIYLYVWRGFMWPKRDIDEKKYTKFRKQLVTALNKAPKTVVVSTATATTTSSAGSAGTPSKRKRAEVDAEDASWKGWKTVTTQELDDAAMIINRHGWLELDWAKGVEDLMAQVLDGEEGEEESVDEEPSTQGPLNIRRPDTMLQDGYDYLSERKLKDYEVWKKGILARIKELKRMPPPTDDGLGKHIRTAAQLAGDKPAKRTEVADHVDEMEVYSSDPDDEDLENGSPVSDVSALEELEHASGFSELGSFSGSSSDSNDSGDNDSD</sequence>
<feature type="domain" description="ORC6 first cyclin-like" evidence="7">
    <location>
        <begin position="10"/>
        <end position="94"/>
    </location>
</feature>
<protein>
    <submittedName>
        <fullName evidence="8">Origin recognition complex subunit 6-domain-containing protein</fullName>
    </submittedName>
</protein>
<dbReference type="Proteomes" id="UP001301769">
    <property type="component" value="Unassembled WGS sequence"/>
</dbReference>
<proteinExistence type="inferred from homology"/>
<keyword evidence="5" id="KW-0539">Nucleus</keyword>
<comment type="subcellular location">
    <subcellularLocation>
        <location evidence="1">Nucleus</location>
    </subcellularLocation>
</comment>
<feature type="compositionally biased region" description="Basic and acidic residues" evidence="6">
    <location>
        <begin position="423"/>
        <end position="436"/>
    </location>
</feature>
<keyword evidence="3" id="KW-0235">DNA replication</keyword>
<feature type="region of interest" description="Disordered" evidence="6">
    <location>
        <begin position="341"/>
        <end position="365"/>
    </location>
</feature>
<dbReference type="InterPro" id="IPR008721">
    <property type="entry name" value="ORC6_cyclin_first"/>
</dbReference>
<reference evidence="8" key="1">
    <citation type="journal article" date="2023" name="Mol. Phylogenet. Evol.">
        <title>Genome-scale phylogeny and comparative genomics of the fungal order Sordariales.</title>
        <authorList>
            <person name="Hensen N."/>
            <person name="Bonometti L."/>
            <person name="Westerberg I."/>
            <person name="Brannstrom I.O."/>
            <person name="Guillou S."/>
            <person name="Cros-Aarteil S."/>
            <person name="Calhoun S."/>
            <person name="Haridas S."/>
            <person name="Kuo A."/>
            <person name="Mondo S."/>
            <person name="Pangilinan J."/>
            <person name="Riley R."/>
            <person name="LaButti K."/>
            <person name="Andreopoulos B."/>
            <person name="Lipzen A."/>
            <person name="Chen C."/>
            <person name="Yan M."/>
            <person name="Daum C."/>
            <person name="Ng V."/>
            <person name="Clum A."/>
            <person name="Steindorff A."/>
            <person name="Ohm R.A."/>
            <person name="Martin F."/>
            <person name="Silar P."/>
            <person name="Natvig D.O."/>
            <person name="Lalanne C."/>
            <person name="Gautier V."/>
            <person name="Ament-Velasquez S.L."/>
            <person name="Kruys A."/>
            <person name="Hutchinson M.I."/>
            <person name="Powell A.J."/>
            <person name="Barry K."/>
            <person name="Miller A.N."/>
            <person name="Grigoriev I.V."/>
            <person name="Debuchy R."/>
            <person name="Gladieux P."/>
            <person name="Hiltunen Thoren M."/>
            <person name="Johannesson H."/>
        </authorList>
    </citation>
    <scope>NUCLEOTIDE SEQUENCE</scope>
    <source>
        <strain evidence="8">PSN293</strain>
    </source>
</reference>
<organism evidence="8 9">
    <name type="scientific">Rhypophila decipiens</name>
    <dbReference type="NCBI Taxonomy" id="261697"/>
    <lineage>
        <taxon>Eukaryota</taxon>
        <taxon>Fungi</taxon>
        <taxon>Dikarya</taxon>
        <taxon>Ascomycota</taxon>
        <taxon>Pezizomycotina</taxon>
        <taxon>Sordariomycetes</taxon>
        <taxon>Sordariomycetidae</taxon>
        <taxon>Sordariales</taxon>
        <taxon>Naviculisporaceae</taxon>
        <taxon>Rhypophila</taxon>
    </lineage>
</organism>
<evidence type="ECO:0000313" key="8">
    <source>
        <dbReference type="EMBL" id="KAK4212247.1"/>
    </source>
</evidence>
<dbReference type="GO" id="GO:0003677">
    <property type="term" value="F:DNA binding"/>
    <property type="evidence" value="ECO:0007669"/>
    <property type="project" value="UniProtKB-KW"/>
</dbReference>
<feature type="region of interest" description="Disordered" evidence="6">
    <location>
        <begin position="92"/>
        <end position="149"/>
    </location>
</feature>
<dbReference type="GO" id="GO:0005664">
    <property type="term" value="C:nuclear origin of replication recognition complex"/>
    <property type="evidence" value="ECO:0007669"/>
    <property type="project" value="InterPro"/>
</dbReference>
<dbReference type="AlphaFoldDB" id="A0AAN6YA44"/>
<name>A0AAN6YA44_9PEZI</name>
<feature type="region of interest" description="Disordered" evidence="6">
    <location>
        <begin position="272"/>
        <end position="293"/>
    </location>
</feature>
<comment type="similarity">
    <text evidence="2">Belongs to the ORC6 family.</text>
</comment>